<evidence type="ECO:0000313" key="3">
    <source>
        <dbReference type="Proteomes" id="UP000288943"/>
    </source>
</evidence>
<evidence type="ECO:0000313" key="4">
    <source>
        <dbReference type="Proteomes" id="UP001527202"/>
    </source>
</evidence>
<dbReference type="GeneID" id="95377100"/>
<dbReference type="Proteomes" id="UP000288943">
    <property type="component" value="Chromosome"/>
</dbReference>
<name>A0A410WZU2_9BACL</name>
<sequence length="300" mass="34129">MEKKRCLFCDQIVPIGREDGYDLYTGCYCSPDGSYGLHRDSYDPYSVLSYQTKHLMFPVISAYIREITDCGETVRLTIDDLEGIRNSPRVPVTIEDKGIRLLQFFYRHSGGPDEAVVLQQLPKSYNLTYSPNLQELIYIIEKLKEERLLERMGSSFKLTAQGWKTAEESLGGKRLKPCFVLLPEDVETRLKWTEKVLPVIEQCGYAPRTSEKIPREKEADYNIRMIADSKLLIADLGAQGPEVFLAGGYALGRNIPVIWTARRAGDETTASPSEKIRPFVWETAEELASILKQRLTSEVF</sequence>
<dbReference type="RefSeq" id="WP_042227201.1">
    <property type="nucleotide sequence ID" value="NZ_CP026520.1"/>
</dbReference>
<dbReference type="EMBL" id="CP026520">
    <property type="protein sequence ID" value="QAV19837.1"/>
    <property type="molecule type" value="Genomic_DNA"/>
</dbReference>
<dbReference type="Proteomes" id="UP001527202">
    <property type="component" value="Unassembled WGS sequence"/>
</dbReference>
<gene>
    <name evidence="1" type="ORF">M5X16_13800</name>
    <name evidence="2" type="ORF">PC41400_20115</name>
</gene>
<dbReference type="KEGG" id="pchi:PC41400_20115"/>
<dbReference type="EMBL" id="JAMDMJ010000015">
    <property type="protein sequence ID" value="MCY9596849.1"/>
    <property type="molecule type" value="Genomic_DNA"/>
</dbReference>
<evidence type="ECO:0000313" key="2">
    <source>
        <dbReference type="EMBL" id="QAV19837.1"/>
    </source>
</evidence>
<reference evidence="1 4" key="2">
    <citation type="submission" date="2022-05" db="EMBL/GenBank/DDBJ databases">
        <title>Genome Sequencing of Bee-Associated Microbes.</title>
        <authorList>
            <person name="Dunlap C."/>
        </authorList>
    </citation>
    <scope>NUCLEOTIDE SEQUENCE [LARGE SCALE GENOMIC DNA]</scope>
    <source>
        <strain evidence="1 4">NRRL B-23120</strain>
    </source>
</reference>
<accession>A0A410WZU2</accession>
<keyword evidence="4" id="KW-1185">Reference proteome</keyword>
<dbReference type="OrthoDB" id="284716at2"/>
<reference evidence="2 3" key="1">
    <citation type="submission" date="2018-01" db="EMBL/GenBank/DDBJ databases">
        <title>The whole genome sequencing and assembly of Paenibacillus chitinolyticus KCCM 41400 strain.</title>
        <authorList>
            <person name="Kim J.-Y."/>
            <person name="Park M.-K."/>
            <person name="Lee Y.-J."/>
            <person name="Yi H."/>
            <person name="Bahn Y.-S."/>
            <person name="Kim J.F."/>
            <person name="Lee D.-W."/>
        </authorList>
    </citation>
    <scope>NUCLEOTIDE SEQUENCE [LARGE SCALE GENOMIC DNA]</scope>
    <source>
        <strain evidence="2 3">KCCM 41400</strain>
    </source>
</reference>
<protein>
    <submittedName>
        <fullName evidence="2">Uncharacterized protein</fullName>
    </submittedName>
</protein>
<proteinExistence type="predicted"/>
<evidence type="ECO:0000313" key="1">
    <source>
        <dbReference type="EMBL" id="MCY9596849.1"/>
    </source>
</evidence>
<dbReference type="AlphaFoldDB" id="A0A410WZU2"/>
<organism evidence="2 3">
    <name type="scientific">Paenibacillus chitinolyticus</name>
    <dbReference type="NCBI Taxonomy" id="79263"/>
    <lineage>
        <taxon>Bacteria</taxon>
        <taxon>Bacillati</taxon>
        <taxon>Bacillota</taxon>
        <taxon>Bacilli</taxon>
        <taxon>Bacillales</taxon>
        <taxon>Paenibacillaceae</taxon>
        <taxon>Paenibacillus</taxon>
    </lineage>
</organism>